<comment type="pathway">
    <text evidence="1">Amino-acid biosynthesis; L-asparagine biosynthesis; L-asparagine from L-aspartate (L-Gln route): step 1/1.</text>
</comment>
<dbReference type="Gene3D" id="3.60.20.10">
    <property type="entry name" value="Glutamine Phosphoribosylpyrophosphate, subunit 1, domain 1"/>
    <property type="match status" value="1"/>
</dbReference>
<dbReference type="Pfam" id="PF00733">
    <property type="entry name" value="Asn_synthase"/>
    <property type="match status" value="1"/>
</dbReference>
<dbReference type="GO" id="GO:0004066">
    <property type="term" value="F:asparagine synthase (glutamine-hydrolyzing) activity"/>
    <property type="evidence" value="ECO:0007669"/>
    <property type="project" value="UniProtKB-EC"/>
</dbReference>
<dbReference type="OrthoDB" id="140331at2"/>
<comment type="caution">
    <text evidence="6">The sequence shown here is derived from an EMBL/GenBank/DDBJ whole genome shotgun (WGS) entry which is preliminary data.</text>
</comment>
<keyword evidence="3" id="KW-0028">Amino-acid biosynthesis</keyword>
<comment type="catalytic activity">
    <reaction evidence="4">
        <text>L-aspartate + L-glutamine + ATP + H2O = L-asparagine + L-glutamate + AMP + diphosphate + H(+)</text>
        <dbReference type="Rhea" id="RHEA:12228"/>
        <dbReference type="ChEBI" id="CHEBI:15377"/>
        <dbReference type="ChEBI" id="CHEBI:15378"/>
        <dbReference type="ChEBI" id="CHEBI:29985"/>
        <dbReference type="ChEBI" id="CHEBI:29991"/>
        <dbReference type="ChEBI" id="CHEBI:30616"/>
        <dbReference type="ChEBI" id="CHEBI:33019"/>
        <dbReference type="ChEBI" id="CHEBI:58048"/>
        <dbReference type="ChEBI" id="CHEBI:58359"/>
        <dbReference type="ChEBI" id="CHEBI:456215"/>
        <dbReference type="EC" id="6.3.5.4"/>
    </reaction>
</comment>
<dbReference type="RefSeq" id="WP_149400849.1">
    <property type="nucleotide sequence ID" value="NZ_BIXY01000015.1"/>
</dbReference>
<evidence type="ECO:0000259" key="5">
    <source>
        <dbReference type="Pfam" id="PF00733"/>
    </source>
</evidence>
<dbReference type="SUPFAM" id="SSF56235">
    <property type="entry name" value="N-terminal nucleophile aminohydrolases (Ntn hydrolases)"/>
    <property type="match status" value="1"/>
</dbReference>
<dbReference type="Gene3D" id="3.40.50.620">
    <property type="entry name" value="HUPs"/>
    <property type="match status" value="1"/>
</dbReference>
<dbReference type="InterPro" id="IPR051786">
    <property type="entry name" value="ASN_synthetase/amidase"/>
</dbReference>
<evidence type="ECO:0000256" key="3">
    <source>
        <dbReference type="ARBA" id="ARBA00022888"/>
    </source>
</evidence>
<keyword evidence="3" id="KW-0061">Asparagine biosynthesis</keyword>
<dbReference type="GO" id="GO:0006529">
    <property type="term" value="P:asparagine biosynthetic process"/>
    <property type="evidence" value="ECO:0007669"/>
    <property type="project" value="UniProtKB-KW"/>
</dbReference>
<dbReference type="EC" id="6.3.5.4" evidence="2"/>
<gene>
    <name evidence="6" type="ORF">KDI_14040</name>
</gene>
<evidence type="ECO:0000256" key="2">
    <source>
        <dbReference type="ARBA" id="ARBA00012737"/>
    </source>
</evidence>
<name>A0A5A5T8N7_9CHLR</name>
<dbReference type="InterPro" id="IPR029055">
    <property type="entry name" value="Ntn_hydrolases_N"/>
</dbReference>
<accession>A0A5A5T8N7</accession>
<evidence type="ECO:0000313" key="6">
    <source>
        <dbReference type="EMBL" id="GCF07840.1"/>
    </source>
</evidence>
<dbReference type="PANTHER" id="PTHR43284:SF1">
    <property type="entry name" value="ASPARAGINE SYNTHETASE"/>
    <property type="match status" value="1"/>
</dbReference>
<dbReference type="EMBL" id="BIXY01000015">
    <property type="protein sequence ID" value="GCF07840.1"/>
    <property type="molecule type" value="Genomic_DNA"/>
</dbReference>
<dbReference type="SUPFAM" id="SSF52402">
    <property type="entry name" value="Adenine nucleotide alpha hydrolases-like"/>
    <property type="match status" value="1"/>
</dbReference>
<dbReference type="PANTHER" id="PTHR43284">
    <property type="entry name" value="ASPARAGINE SYNTHETASE (GLUTAMINE-HYDROLYZING)"/>
    <property type="match status" value="1"/>
</dbReference>
<dbReference type="InterPro" id="IPR014729">
    <property type="entry name" value="Rossmann-like_a/b/a_fold"/>
</dbReference>
<evidence type="ECO:0000256" key="4">
    <source>
        <dbReference type="ARBA" id="ARBA00048741"/>
    </source>
</evidence>
<feature type="domain" description="Asparagine synthetase" evidence="5">
    <location>
        <begin position="179"/>
        <end position="499"/>
    </location>
</feature>
<dbReference type="AlphaFoldDB" id="A0A5A5T8N7"/>
<keyword evidence="7" id="KW-1185">Reference proteome</keyword>
<sequence>MPVLAGWLTGEQVPPEIIEQTLTAMGGILERHGGETARSVQAGSGLIAFADTAYSMPQQKESAVLDWVPDRRTLVYRRPLTGAYPLFYIEDWPAPGNLLFASEIKALFAVGVPRCLHIAALEALRRHGFIPAPWTAFKDIHVVPAGSILRWQHTKTVVSPASDFSLVAPLPHEDLAANVQTLLKQAISSLQPSHDKIISLISGSSASSLVAAYLASHIQEPLSAAALGTSKMLATKAWKNVQRVTDMYDLSLLAITANSDPEGWNATLLGIEAPCRDTRSLAIYQLLHTAAQITGARIAFSGLGAQALLGLTTSDPLQPEREDWLTALRQPRMPAESISSQLWSGDVRQQLQKEEAWEETRHAQKLIRRARQFPDSLQSQHYLGLHLDLADRLMLPWQQLAIHESMVLRSPFLTPYVMETMVNSANLLQDKGILTALLQHEQLDIPAHPAILPLNIPAPTPEQICNTASIAHTLTPEAIRQTGIFNPQTVQMLLQQQAAHKAISADLLFIFTTQLLYTLFSIEGWS</sequence>
<dbReference type="Proteomes" id="UP000322530">
    <property type="component" value="Unassembled WGS sequence"/>
</dbReference>
<proteinExistence type="predicted"/>
<reference evidence="6 7" key="1">
    <citation type="submission" date="2019-01" db="EMBL/GenBank/DDBJ databases">
        <title>Draft genome sequence of Dictyobacter sp. Uno17.</title>
        <authorList>
            <person name="Wang C.M."/>
            <person name="Zheng Y."/>
            <person name="Sakai Y."/>
            <person name="Abe K."/>
            <person name="Yokota A."/>
            <person name="Yabe S."/>
        </authorList>
    </citation>
    <scope>NUCLEOTIDE SEQUENCE [LARGE SCALE GENOMIC DNA]</scope>
    <source>
        <strain evidence="6 7">Uno17</strain>
    </source>
</reference>
<evidence type="ECO:0000313" key="7">
    <source>
        <dbReference type="Proteomes" id="UP000322530"/>
    </source>
</evidence>
<organism evidence="6 7">
    <name type="scientific">Dictyobacter arantiisoli</name>
    <dbReference type="NCBI Taxonomy" id="2014874"/>
    <lineage>
        <taxon>Bacteria</taxon>
        <taxon>Bacillati</taxon>
        <taxon>Chloroflexota</taxon>
        <taxon>Ktedonobacteria</taxon>
        <taxon>Ktedonobacterales</taxon>
        <taxon>Dictyobacteraceae</taxon>
        <taxon>Dictyobacter</taxon>
    </lineage>
</organism>
<protein>
    <recommendedName>
        <fullName evidence="2">asparagine synthase (glutamine-hydrolyzing)</fullName>
        <ecNumber evidence="2">6.3.5.4</ecNumber>
    </recommendedName>
</protein>
<evidence type="ECO:0000256" key="1">
    <source>
        <dbReference type="ARBA" id="ARBA00005187"/>
    </source>
</evidence>
<dbReference type="InterPro" id="IPR001962">
    <property type="entry name" value="Asn_synthase"/>
</dbReference>